<dbReference type="RefSeq" id="WP_378243136.1">
    <property type="nucleotide sequence ID" value="NZ_JBHSKF010000001.1"/>
</dbReference>
<name>A0ABW0EFT6_9PSEU</name>
<evidence type="ECO:0000313" key="1">
    <source>
        <dbReference type="EMBL" id="MFC5285832.1"/>
    </source>
</evidence>
<organism evidence="1 2">
    <name type="scientific">Actinokineospora guangxiensis</name>
    <dbReference type="NCBI Taxonomy" id="1490288"/>
    <lineage>
        <taxon>Bacteria</taxon>
        <taxon>Bacillati</taxon>
        <taxon>Actinomycetota</taxon>
        <taxon>Actinomycetes</taxon>
        <taxon>Pseudonocardiales</taxon>
        <taxon>Pseudonocardiaceae</taxon>
        <taxon>Actinokineospora</taxon>
    </lineage>
</organism>
<proteinExistence type="predicted"/>
<evidence type="ECO:0000313" key="2">
    <source>
        <dbReference type="Proteomes" id="UP001596157"/>
    </source>
</evidence>
<reference evidence="2" key="1">
    <citation type="journal article" date="2019" name="Int. J. Syst. Evol. Microbiol.">
        <title>The Global Catalogue of Microorganisms (GCM) 10K type strain sequencing project: providing services to taxonomists for standard genome sequencing and annotation.</title>
        <authorList>
            <consortium name="The Broad Institute Genomics Platform"/>
            <consortium name="The Broad Institute Genome Sequencing Center for Infectious Disease"/>
            <person name="Wu L."/>
            <person name="Ma J."/>
        </authorList>
    </citation>
    <scope>NUCLEOTIDE SEQUENCE [LARGE SCALE GENOMIC DNA]</scope>
    <source>
        <strain evidence="2">CCUG 59778</strain>
    </source>
</reference>
<keyword evidence="2" id="KW-1185">Reference proteome</keyword>
<comment type="caution">
    <text evidence="1">The sequence shown here is derived from an EMBL/GenBank/DDBJ whole genome shotgun (WGS) entry which is preliminary data.</text>
</comment>
<dbReference type="Proteomes" id="UP001596157">
    <property type="component" value="Unassembled WGS sequence"/>
</dbReference>
<protein>
    <submittedName>
        <fullName evidence="1">Uncharacterized protein</fullName>
    </submittedName>
</protein>
<gene>
    <name evidence="1" type="ORF">ACFPM7_02105</name>
</gene>
<sequence>MRRLPRLLSSLPLQPVRDVAVLPRPLPSRHRPGLAPPRLAVSLRPLHGLTWPTRPRPLLVTCLPLRRLSLLVCRPRLLRGLP</sequence>
<dbReference type="EMBL" id="JBHSKF010000001">
    <property type="protein sequence ID" value="MFC5285832.1"/>
    <property type="molecule type" value="Genomic_DNA"/>
</dbReference>
<accession>A0ABW0EFT6</accession>